<dbReference type="EnsemblBacteria" id="BAC88509">
    <property type="protein sequence ID" value="BAC88509"/>
    <property type="gene ID" value="BAC88509"/>
</dbReference>
<dbReference type="Gene3D" id="3.40.50.1820">
    <property type="entry name" value="alpha/beta hydrolase"/>
    <property type="match status" value="1"/>
</dbReference>
<protein>
    <submittedName>
        <fullName evidence="2">Glr0568 protein</fullName>
    </submittedName>
</protein>
<dbReference type="SUPFAM" id="SSF53474">
    <property type="entry name" value="alpha/beta-Hydrolases"/>
    <property type="match status" value="1"/>
</dbReference>
<dbReference type="AlphaFoldDB" id="Q7NN46"/>
<feature type="domain" description="Dienelactone hydrolase" evidence="1">
    <location>
        <begin position="53"/>
        <end position="262"/>
    </location>
</feature>
<dbReference type="Pfam" id="PF01738">
    <property type="entry name" value="DLH"/>
    <property type="match status" value="1"/>
</dbReference>
<reference evidence="2 3" key="2">
    <citation type="journal article" date="2003" name="DNA Res.">
        <title>Complete genome structure of Gloeobacter violaceus PCC 7421, a cyanobacterium that lacks thylakoids (supplement).</title>
        <authorList>
            <person name="Nakamura Y."/>
            <person name="Kaneko T."/>
            <person name="Sato S."/>
            <person name="Mimuro M."/>
            <person name="Miyashita H."/>
            <person name="Tsuchiya T."/>
            <person name="Sasamoto S."/>
            <person name="Watanabe A."/>
            <person name="Kawashima K."/>
            <person name="Kishida Y."/>
            <person name="Kiyokawa C."/>
            <person name="Kohara M."/>
            <person name="Matsumoto M."/>
            <person name="Matsuno A."/>
            <person name="Nakazaki N."/>
            <person name="Shimpo S."/>
            <person name="Takeuchi C."/>
            <person name="Yamada M."/>
            <person name="Tabata S."/>
        </authorList>
    </citation>
    <scope>NUCLEOTIDE SEQUENCE [LARGE SCALE GENOMIC DNA]</scope>
    <source>
        <strain evidence="3">ATCC 29082 / PCC 7421</strain>
    </source>
</reference>
<dbReference type="InterPro" id="IPR002925">
    <property type="entry name" value="Dienelactn_hydro"/>
</dbReference>
<dbReference type="HOGENOM" id="CLU_054590_7_2_3"/>
<dbReference type="OrthoDB" id="9787933at2"/>
<dbReference type="InterPro" id="IPR029058">
    <property type="entry name" value="AB_hydrolase_fold"/>
</dbReference>
<dbReference type="Proteomes" id="UP000000557">
    <property type="component" value="Chromosome"/>
</dbReference>
<dbReference type="KEGG" id="gvi:glr0568"/>
<dbReference type="GO" id="GO:0016787">
    <property type="term" value="F:hydrolase activity"/>
    <property type="evidence" value="ECO:0007669"/>
    <property type="project" value="InterPro"/>
</dbReference>
<evidence type="ECO:0000313" key="3">
    <source>
        <dbReference type="Proteomes" id="UP000000557"/>
    </source>
</evidence>
<dbReference type="InParanoid" id="Q7NN46"/>
<dbReference type="eggNOG" id="COG0412">
    <property type="taxonomic scope" value="Bacteria"/>
</dbReference>
<dbReference type="STRING" id="251221.gene:10758041"/>
<accession>Q7NN46</accession>
<organism evidence="2 3">
    <name type="scientific">Gloeobacter violaceus (strain ATCC 29082 / PCC 7421)</name>
    <dbReference type="NCBI Taxonomy" id="251221"/>
    <lineage>
        <taxon>Bacteria</taxon>
        <taxon>Bacillati</taxon>
        <taxon>Cyanobacteriota</taxon>
        <taxon>Cyanophyceae</taxon>
        <taxon>Gloeobacterales</taxon>
        <taxon>Gloeobacteraceae</taxon>
        <taxon>Gloeobacter</taxon>
    </lineage>
</organism>
<name>Q7NN46_GLOVI</name>
<dbReference type="EMBL" id="BA000045">
    <property type="protein sequence ID" value="BAC88509.1"/>
    <property type="molecule type" value="Genomic_DNA"/>
</dbReference>
<dbReference type="PANTHER" id="PTHR46623">
    <property type="entry name" value="CARBOXYMETHYLENEBUTENOLIDASE-RELATED"/>
    <property type="match status" value="1"/>
</dbReference>
<dbReference type="ESTHER" id="glovi-q7nn46">
    <property type="family name" value="Dienelactone_hydrolase"/>
</dbReference>
<dbReference type="PANTHER" id="PTHR46623:SF6">
    <property type="entry name" value="ALPHA_BETA-HYDROLASES SUPERFAMILY PROTEIN"/>
    <property type="match status" value="1"/>
</dbReference>
<dbReference type="PhylomeDB" id="Q7NN46"/>
<gene>
    <name evidence="2" type="ordered locus">glr0568</name>
</gene>
<keyword evidence="3" id="KW-1185">Reference proteome</keyword>
<dbReference type="InterPro" id="IPR051049">
    <property type="entry name" value="Dienelactone_hydrolase-like"/>
</dbReference>
<proteinExistence type="predicted"/>
<sequence>MCGSSWVARLVKRRRFIVQVLTAGSALVWGGAAHLSSASSPSTIRISGEGVIIEAYRALPVGRPWAAVLLVPEEAGLNAFIAGVAAELATLGFAVLVPDLYSRLGGTAALGPNPAAALEKLNDSLIARDLDLSFAYLEKLLGPQGKIAILGFGWGGSKALTYATENPDIAAVAVFYAPNPEPVGRVLNLEMPLLGNYAALDEAVTPKLAELEAALTKAGKTYDFKIYPGVRAGFFGAALAGPPGAAASRDAWERTVQFFRRTLAAQEQP</sequence>
<reference evidence="2 3" key="1">
    <citation type="journal article" date="2003" name="DNA Res.">
        <title>Complete genome structure of Gloeobacter violaceus PCC 7421, a cyanobacterium that lacks thylakoids.</title>
        <authorList>
            <person name="Nakamura Y."/>
            <person name="Kaneko T."/>
            <person name="Sato S."/>
            <person name="Mimuro M."/>
            <person name="Miyashita H."/>
            <person name="Tsuchiya T."/>
            <person name="Sasamoto S."/>
            <person name="Watanabe A."/>
            <person name="Kawashima K."/>
            <person name="Kishida Y."/>
            <person name="Kiyokawa C."/>
            <person name="Kohara M."/>
            <person name="Matsumoto M."/>
            <person name="Matsuno A."/>
            <person name="Nakazaki N."/>
            <person name="Shimpo S."/>
            <person name="Takeuchi C."/>
            <person name="Yamada M."/>
            <person name="Tabata S."/>
        </authorList>
    </citation>
    <scope>NUCLEOTIDE SEQUENCE [LARGE SCALE GENOMIC DNA]</scope>
    <source>
        <strain evidence="3">ATCC 29082 / PCC 7421</strain>
    </source>
</reference>
<evidence type="ECO:0000313" key="2">
    <source>
        <dbReference type="EMBL" id="BAC88509.1"/>
    </source>
</evidence>
<evidence type="ECO:0000259" key="1">
    <source>
        <dbReference type="Pfam" id="PF01738"/>
    </source>
</evidence>